<evidence type="ECO:0000313" key="19">
    <source>
        <dbReference type="WBParaSite" id="EEL_0000417901-mRNA-1"/>
    </source>
</evidence>
<dbReference type="Gene3D" id="3.55.10.10">
    <property type="entry name" value="Archease domain"/>
    <property type="match status" value="1"/>
</dbReference>
<comment type="domain">
    <text evidence="14">The Q motif is unique to and characteristic of the DEAD box family of RNA helicases and controls ATP binding and hydrolysis.</text>
</comment>
<evidence type="ECO:0000256" key="14">
    <source>
        <dbReference type="RuleBase" id="RU365068"/>
    </source>
</evidence>
<dbReference type="GO" id="GO:0043186">
    <property type="term" value="C:P granule"/>
    <property type="evidence" value="ECO:0007669"/>
    <property type="project" value="UniProtKB-ARBA"/>
</dbReference>
<dbReference type="InterPro" id="IPR025313">
    <property type="entry name" value="SPB4-like_CTE"/>
</dbReference>
<dbReference type="SUPFAM" id="SSF69819">
    <property type="entry name" value="MTH1598-like"/>
    <property type="match status" value="1"/>
</dbReference>
<evidence type="ECO:0000256" key="11">
    <source>
        <dbReference type="ARBA" id="ARBA00047984"/>
    </source>
</evidence>
<name>A0A0R3RR33_9BILA</name>
<dbReference type="InterPro" id="IPR011545">
    <property type="entry name" value="DEAD/DEAH_box_helicase_dom"/>
</dbReference>
<evidence type="ECO:0000256" key="9">
    <source>
        <dbReference type="ARBA" id="ARBA00022884"/>
    </source>
</evidence>
<keyword evidence="4 13" id="KW-0547">Nucleotide-binding</keyword>
<keyword evidence="3" id="KW-0479">Metal-binding</keyword>
<evidence type="ECO:0000256" key="6">
    <source>
        <dbReference type="ARBA" id="ARBA00022806"/>
    </source>
</evidence>
<dbReference type="GO" id="GO:0003723">
    <property type="term" value="F:RNA binding"/>
    <property type="evidence" value="ECO:0007669"/>
    <property type="project" value="UniProtKB-UniRule"/>
</dbReference>
<comment type="catalytic activity">
    <reaction evidence="11 14">
        <text>ATP + H2O = ADP + phosphate + H(+)</text>
        <dbReference type="Rhea" id="RHEA:13065"/>
        <dbReference type="ChEBI" id="CHEBI:15377"/>
        <dbReference type="ChEBI" id="CHEBI:15378"/>
        <dbReference type="ChEBI" id="CHEBI:30616"/>
        <dbReference type="ChEBI" id="CHEBI:43474"/>
        <dbReference type="ChEBI" id="CHEBI:456216"/>
        <dbReference type="EC" id="3.6.4.13"/>
    </reaction>
</comment>
<dbReference type="PROSITE" id="PS51195">
    <property type="entry name" value="Q_MOTIF"/>
    <property type="match status" value="1"/>
</dbReference>
<feature type="short sequence motif" description="Q motif" evidence="12">
    <location>
        <begin position="232"/>
        <end position="260"/>
    </location>
</feature>
<dbReference type="PANTHER" id="PTHR24031">
    <property type="entry name" value="RNA HELICASE"/>
    <property type="match status" value="1"/>
</dbReference>
<keyword evidence="6 13" id="KW-0347">Helicase</keyword>
<evidence type="ECO:0000256" key="7">
    <source>
        <dbReference type="ARBA" id="ARBA00022837"/>
    </source>
</evidence>
<dbReference type="PROSITE" id="PS00039">
    <property type="entry name" value="DEAD_ATP_HELICASE"/>
    <property type="match status" value="1"/>
</dbReference>
<evidence type="ECO:0000259" key="17">
    <source>
        <dbReference type="PROSITE" id="PS51195"/>
    </source>
</evidence>
<dbReference type="CDD" id="cd17942">
    <property type="entry name" value="DEADc_DDX18"/>
    <property type="match status" value="1"/>
</dbReference>
<evidence type="ECO:0000256" key="10">
    <source>
        <dbReference type="ARBA" id="ARBA00024357"/>
    </source>
</evidence>
<keyword evidence="18" id="KW-1185">Reference proteome</keyword>
<evidence type="ECO:0000256" key="3">
    <source>
        <dbReference type="ARBA" id="ARBA00022723"/>
    </source>
</evidence>
<dbReference type="SMART" id="SM00487">
    <property type="entry name" value="DEXDc"/>
    <property type="match status" value="1"/>
</dbReference>
<keyword evidence="8 13" id="KW-0067">ATP-binding</keyword>
<sequence>MADSPAMAAVKYEYLDHTADIQLHGWGNTLEEAMEQTLISMYAYMTEISMVSVEYSFDLFASGIDMVSLMARLLDEALFAFSTEPFFIGRVAKVIKLNREKFEVQIRCWGESFDLSKHPQGTEIKAITYSNMQLRKAWRLFTSSGFRLIDLDLNSAPQFSGVKRNIMNVEKRVFKRKLKKLQDAAKPKMSKIDKERIAIGKTPSKELQLAENSEGKRTSPADVVSYLSSTTFASLESMLSKPTLLAIAEMGFTKMTEIQAKCIEPLLQGRDVLASAKTGSGKTLAFLIPAIELLVKLEWKARNGTGVIAISPTRELSMQTYGVLSEILEKHPALTHGLIMGGANRQAEAQKLARGVSFLIATPGRLLDHLQNTDDFMVKNLKCLIIDEADRILDIGFEIEMQQILRILPKKRQTMFFSATQTPKVDELIKAALHTNPLRIGTNEMSLKNGNELATVSGLQQGYVACPSEKRFLLLFTFLKKNRDKKVMVFFSSCNSVKYHHELLNYIDIPVQCIHVMSFCYLFYYFDKGKQKQQKRTCTFFSFCQAKSGILLCTDVAARGLDIPQVDWIVQYDPPDEPREYIHRVGRTARGVTGTGHALLILRPEELGFLRYLKHAKVVLNEYEFSWRKIANIQLQLEKLIQQNYYLNKSAKEAYKCYIRAYDSHSLKSIFDVNTLDLIAVSKSFGFSTPPFVDLPISNKPKVLVRSKLSGAGYRKKPKAFKQLHKR</sequence>
<dbReference type="SMART" id="SM00490">
    <property type="entry name" value="HELICc"/>
    <property type="match status" value="1"/>
</dbReference>
<keyword evidence="5 13" id="KW-0378">Hydrolase</keyword>
<evidence type="ECO:0000259" key="15">
    <source>
        <dbReference type="PROSITE" id="PS51192"/>
    </source>
</evidence>
<evidence type="ECO:0000313" key="18">
    <source>
        <dbReference type="Proteomes" id="UP000050640"/>
    </source>
</evidence>
<dbReference type="WBParaSite" id="EEL_0000417901-mRNA-1">
    <property type="protein sequence ID" value="EEL_0000417901-mRNA-1"/>
    <property type="gene ID" value="EEL_0000417901"/>
</dbReference>
<keyword evidence="2" id="KW-0819">tRNA processing</keyword>
<comment type="similarity">
    <text evidence="1">Belongs to the archease family.</text>
</comment>
<dbReference type="GO" id="GO:0003724">
    <property type="term" value="F:RNA helicase activity"/>
    <property type="evidence" value="ECO:0007669"/>
    <property type="project" value="UniProtKB-EC"/>
</dbReference>
<evidence type="ECO:0000259" key="16">
    <source>
        <dbReference type="PROSITE" id="PS51194"/>
    </source>
</evidence>
<dbReference type="Pfam" id="PF01951">
    <property type="entry name" value="Archease"/>
    <property type="match status" value="1"/>
</dbReference>
<dbReference type="Proteomes" id="UP000050640">
    <property type="component" value="Unplaced"/>
</dbReference>
<dbReference type="GO" id="GO:0008033">
    <property type="term" value="P:tRNA processing"/>
    <property type="evidence" value="ECO:0007669"/>
    <property type="project" value="UniProtKB-KW"/>
</dbReference>
<reference evidence="19" key="1">
    <citation type="submission" date="2016-04" db="UniProtKB">
        <authorList>
            <consortium name="WormBaseParasite"/>
        </authorList>
    </citation>
    <scope>IDENTIFICATION</scope>
</reference>
<dbReference type="InterPro" id="IPR023572">
    <property type="entry name" value="Archease_dom"/>
</dbReference>
<dbReference type="CDD" id="cd18787">
    <property type="entry name" value="SF2_C_DEAD"/>
    <property type="match status" value="1"/>
</dbReference>
<feature type="domain" description="Helicase ATP-binding" evidence="15">
    <location>
        <begin position="263"/>
        <end position="439"/>
    </location>
</feature>
<dbReference type="SMART" id="SM01178">
    <property type="entry name" value="DUF4217"/>
    <property type="match status" value="1"/>
</dbReference>
<evidence type="ECO:0000256" key="1">
    <source>
        <dbReference type="ARBA" id="ARBA00007963"/>
    </source>
</evidence>
<dbReference type="InterPro" id="IPR036820">
    <property type="entry name" value="Archease_dom_sf"/>
</dbReference>
<keyword evidence="9 14" id="KW-0694">RNA-binding</keyword>
<dbReference type="FunFam" id="3.55.10.10:FF:000001">
    <property type="entry name" value="protein archease isoform X1"/>
    <property type="match status" value="1"/>
</dbReference>
<dbReference type="InterPro" id="IPR000629">
    <property type="entry name" value="RNA-helicase_DEAD-box_CS"/>
</dbReference>
<comment type="similarity">
    <text evidence="10">Belongs to the DEAD box helicase family. DDX18/HAS1 subfamily.</text>
</comment>
<dbReference type="PROSITE" id="PS51194">
    <property type="entry name" value="HELICASE_CTER"/>
    <property type="match status" value="1"/>
</dbReference>
<dbReference type="Gene3D" id="3.40.50.300">
    <property type="entry name" value="P-loop containing nucleotide triphosphate hydrolases"/>
    <property type="match status" value="2"/>
</dbReference>
<evidence type="ECO:0000256" key="12">
    <source>
        <dbReference type="PROSITE-ProRule" id="PRU00552"/>
    </source>
</evidence>
<evidence type="ECO:0000256" key="2">
    <source>
        <dbReference type="ARBA" id="ARBA00022694"/>
    </source>
</evidence>
<organism evidence="18 19">
    <name type="scientific">Elaeophora elaphi</name>
    <dbReference type="NCBI Taxonomy" id="1147741"/>
    <lineage>
        <taxon>Eukaryota</taxon>
        <taxon>Metazoa</taxon>
        <taxon>Ecdysozoa</taxon>
        <taxon>Nematoda</taxon>
        <taxon>Chromadorea</taxon>
        <taxon>Rhabditida</taxon>
        <taxon>Spirurina</taxon>
        <taxon>Spiruromorpha</taxon>
        <taxon>Filarioidea</taxon>
        <taxon>Onchocercidae</taxon>
        <taxon>Elaeophora</taxon>
    </lineage>
</organism>
<dbReference type="InterPro" id="IPR027417">
    <property type="entry name" value="P-loop_NTPase"/>
</dbReference>
<dbReference type="GO" id="GO:0005524">
    <property type="term" value="F:ATP binding"/>
    <property type="evidence" value="ECO:0007669"/>
    <property type="project" value="UniProtKB-UniRule"/>
</dbReference>
<dbReference type="GO" id="GO:0046872">
    <property type="term" value="F:metal ion binding"/>
    <property type="evidence" value="ECO:0007669"/>
    <property type="project" value="UniProtKB-KW"/>
</dbReference>
<dbReference type="Pfam" id="PF00270">
    <property type="entry name" value="DEAD"/>
    <property type="match status" value="1"/>
</dbReference>
<dbReference type="InterPro" id="IPR044773">
    <property type="entry name" value="DDX18/Has1_DEADc"/>
</dbReference>
<dbReference type="EC" id="3.6.4.13" evidence="14"/>
<keyword evidence="7" id="KW-0106">Calcium</keyword>
<dbReference type="GO" id="GO:0016887">
    <property type="term" value="F:ATP hydrolysis activity"/>
    <property type="evidence" value="ECO:0007669"/>
    <property type="project" value="RHEA"/>
</dbReference>
<dbReference type="FunFam" id="3.40.50.300:FF:000379">
    <property type="entry name" value="RNA helicase"/>
    <property type="match status" value="1"/>
</dbReference>
<dbReference type="STRING" id="1147741.A0A0R3RR33"/>
<evidence type="ECO:0000256" key="13">
    <source>
        <dbReference type="RuleBase" id="RU000492"/>
    </source>
</evidence>
<proteinExistence type="inferred from homology"/>
<evidence type="ECO:0000256" key="4">
    <source>
        <dbReference type="ARBA" id="ARBA00022741"/>
    </source>
</evidence>
<dbReference type="InterPro" id="IPR014001">
    <property type="entry name" value="Helicase_ATP-bd"/>
</dbReference>
<accession>A0A0R3RR33</accession>
<dbReference type="AlphaFoldDB" id="A0A0R3RR33"/>
<dbReference type="Pfam" id="PF00271">
    <property type="entry name" value="Helicase_C"/>
    <property type="match status" value="1"/>
</dbReference>
<dbReference type="PROSITE" id="PS51192">
    <property type="entry name" value="HELICASE_ATP_BIND_1"/>
    <property type="match status" value="1"/>
</dbReference>
<evidence type="ECO:0000256" key="5">
    <source>
        <dbReference type="ARBA" id="ARBA00022801"/>
    </source>
</evidence>
<feature type="domain" description="Helicase C-terminal" evidence="16">
    <location>
        <begin position="458"/>
        <end position="641"/>
    </location>
</feature>
<dbReference type="SUPFAM" id="SSF52540">
    <property type="entry name" value="P-loop containing nucleoside triphosphate hydrolases"/>
    <property type="match status" value="2"/>
</dbReference>
<feature type="domain" description="DEAD-box RNA helicase Q" evidence="17">
    <location>
        <begin position="232"/>
        <end position="260"/>
    </location>
</feature>
<dbReference type="Pfam" id="PF13959">
    <property type="entry name" value="CTE_SPB4"/>
    <property type="match status" value="1"/>
</dbReference>
<dbReference type="InterPro" id="IPR014014">
    <property type="entry name" value="RNA_helicase_DEAD_Q_motif"/>
</dbReference>
<protein>
    <recommendedName>
        <fullName evidence="14">ATP-dependent RNA helicase</fullName>
        <ecNumber evidence="14">3.6.4.13</ecNumber>
    </recommendedName>
</protein>
<evidence type="ECO:0000256" key="8">
    <source>
        <dbReference type="ARBA" id="ARBA00022840"/>
    </source>
</evidence>
<comment type="function">
    <text evidence="14">RNA helicase.</text>
</comment>
<dbReference type="InterPro" id="IPR001650">
    <property type="entry name" value="Helicase_C-like"/>
</dbReference>